<feature type="region of interest" description="Disordered" evidence="1">
    <location>
        <begin position="123"/>
        <end position="144"/>
    </location>
</feature>
<sequence length="151" mass="17203">MAIKASEAQDKSVVIIIVGKKKFTGEAWSDSKDDDEPKKYATCLMVIDSQEVHPKSSISNNDLDIHKLQKENEELVEFNKDFMEKMRKFKKKNALLKVNIQNCVRNKMHKAFPLPAIKFPMPEELPTASEDGSHSQKKRDATARKIALISM</sequence>
<accession>A0A6L2JYY4</accession>
<gene>
    <name evidence="2" type="ORF">Tci_013750</name>
</gene>
<protein>
    <submittedName>
        <fullName evidence="2">Uncharacterized protein</fullName>
    </submittedName>
</protein>
<reference evidence="2" key="1">
    <citation type="journal article" date="2019" name="Sci. Rep.">
        <title>Draft genome of Tanacetum cinerariifolium, the natural source of mosquito coil.</title>
        <authorList>
            <person name="Yamashiro T."/>
            <person name="Shiraishi A."/>
            <person name="Satake H."/>
            <person name="Nakayama K."/>
        </authorList>
    </citation>
    <scope>NUCLEOTIDE SEQUENCE</scope>
</reference>
<comment type="caution">
    <text evidence="2">The sequence shown here is derived from an EMBL/GenBank/DDBJ whole genome shotgun (WGS) entry which is preliminary data.</text>
</comment>
<feature type="compositionally biased region" description="Basic and acidic residues" evidence="1">
    <location>
        <begin position="131"/>
        <end position="143"/>
    </location>
</feature>
<evidence type="ECO:0000313" key="2">
    <source>
        <dbReference type="EMBL" id="GEU41772.1"/>
    </source>
</evidence>
<organism evidence="2">
    <name type="scientific">Tanacetum cinerariifolium</name>
    <name type="common">Dalmatian daisy</name>
    <name type="synonym">Chrysanthemum cinerariifolium</name>
    <dbReference type="NCBI Taxonomy" id="118510"/>
    <lineage>
        <taxon>Eukaryota</taxon>
        <taxon>Viridiplantae</taxon>
        <taxon>Streptophyta</taxon>
        <taxon>Embryophyta</taxon>
        <taxon>Tracheophyta</taxon>
        <taxon>Spermatophyta</taxon>
        <taxon>Magnoliopsida</taxon>
        <taxon>eudicotyledons</taxon>
        <taxon>Gunneridae</taxon>
        <taxon>Pentapetalae</taxon>
        <taxon>asterids</taxon>
        <taxon>campanulids</taxon>
        <taxon>Asterales</taxon>
        <taxon>Asteraceae</taxon>
        <taxon>Asteroideae</taxon>
        <taxon>Anthemideae</taxon>
        <taxon>Anthemidinae</taxon>
        <taxon>Tanacetum</taxon>
    </lineage>
</organism>
<dbReference type="EMBL" id="BKCJ010001481">
    <property type="protein sequence ID" value="GEU41772.1"/>
    <property type="molecule type" value="Genomic_DNA"/>
</dbReference>
<name>A0A6L2JYY4_TANCI</name>
<proteinExistence type="predicted"/>
<dbReference type="AlphaFoldDB" id="A0A6L2JYY4"/>
<evidence type="ECO:0000256" key="1">
    <source>
        <dbReference type="SAM" id="MobiDB-lite"/>
    </source>
</evidence>